<keyword evidence="2" id="KW-0812">Transmembrane</keyword>
<name>A0A6G8PSI0_9ACTN</name>
<sequence>MSNPNKKARALLRWTHLLVGFLIGVLVYTPARDSEAFVLLMQAIIVPVVTQTGLWMWQQGRIRRLYRRLSGRVNPRGGTPGSRPPEHTSGDADVLRRLLNLVSKRFVRRGRQEGVSR</sequence>
<evidence type="ECO:0000256" key="1">
    <source>
        <dbReference type="SAM" id="MobiDB-lite"/>
    </source>
</evidence>
<keyword evidence="2" id="KW-1133">Transmembrane helix</keyword>
<reference evidence="3 4" key="1">
    <citation type="submission" date="2019-10" db="EMBL/GenBank/DDBJ databases">
        <title>Rubrobacter sp nov SCSIO 52915 isolated from a deep-sea sediment in the South China Sea.</title>
        <authorList>
            <person name="Chen R.W."/>
        </authorList>
    </citation>
    <scope>NUCLEOTIDE SEQUENCE [LARGE SCALE GENOMIC DNA]</scope>
    <source>
        <strain evidence="3 4">SCSIO 52915</strain>
    </source>
</reference>
<protein>
    <recommendedName>
        <fullName evidence="5">Transmembrane protein</fullName>
    </recommendedName>
</protein>
<evidence type="ECO:0008006" key="5">
    <source>
        <dbReference type="Google" id="ProtNLM"/>
    </source>
</evidence>
<dbReference type="AlphaFoldDB" id="A0A6G8PSI0"/>
<feature type="transmembrane region" description="Helical" evidence="2">
    <location>
        <begin position="37"/>
        <end position="57"/>
    </location>
</feature>
<organism evidence="3 4">
    <name type="scientific">Rubrobacter marinus</name>
    <dbReference type="NCBI Taxonomy" id="2653852"/>
    <lineage>
        <taxon>Bacteria</taxon>
        <taxon>Bacillati</taxon>
        <taxon>Actinomycetota</taxon>
        <taxon>Rubrobacteria</taxon>
        <taxon>Rubrobacterales</taxon>
        <taxon>Rubrobacteraceae</taxon>
        <taxon>Rubrobacter</taxon>
    </lineage>
</organism>
<evidence type="ECO:0000256" key="2">
    <source>
        <dbReference type="SAM" id="Phobius"/>
    </source>
</evidence>
<accession>A0A6G8PSI0</accession>
<dbReference type="EMBL" id="CP045121">
    <property type="protein sequence ID" value="QIN77439.1"/>
    <property type="molecule type" value="Genomic_DNA"/>
</dbReference>
<feature type="transmembrane region" description="Helical" evidence="2">
    <location>
        <begin position="12"/>
        <end position="31"/>
    </location>
</feature>
<proteinExistence type="predicted"/>
<dbReference type="RefSeq" id="WP_166395121.1">
    <property type="nucleotide sequence ID" value="NZ_CP045121.1"/>
</dbReference>
<gene>
    <name evidence="3" type="ORF">GBA65_01745</name>
</gene>
<dbReference type="Proteomes" id="UP000502706">
    <property type="component" value="Chromosome"/>
</dbReference>
<keyword evidence="2" id="KW-0472">Membrane</keyword>
<feature type="region of interest" description="Disordered" evidence="1">
    <location>
        <begin position="71"/>
        <end position="90"/>
    </location>
</feature>
<dbReference type="KEGG" id="rmar:GBA65_01745"/>
<evidence type="ECO:0000313" key="4">
    <source>
        <dbReference type="Proteomes" id="UP000502706"/>
    </source>
</evidence>
<keyword evidence="4" id="KW-1185">Reference proteome</keyword>
<evidence type="ECO:0000313" key="3">
    <source>
        <dbReference type="EMBL" id="QIN77439.1"/>
    </source>
</evidence>